<gene>
    <name evidence="1" type="ORF">HU200_047108</name>
</gene>
<sequence>MGTRLYCNFAYQITVIPMVKHAIVASPKLTLLVTTQGTSAGPTATFATPNAPVRTVRSIGSTLPDAGC</sequence>
<evidence type="ECO:0000313" key="2">
    <source>
        <dbReference type="Proteomes" id="UP000636709"/>
    </source>
</evidence>
<dbReference type="Proteomes" id="UP000636709">
    <property type="component" value="Unassembled WGS sequence"/>
</dbReference>
<keyword evidence="2" id="KW-1185">Reference proteome</keyword>
<evidence type="ECO:0000313" key="1">
    <source>
        <dbReference type="EMBL" id="KAF8676237.1"/>
    </source>
</evidence>
<accession>A0A835AV84</accession>
<proteinExistence type="predicted"/>
<dbReference type="EMBL" id="JACEFO010002174">
    <property type="protein sequence ID" value="KAF8676237.1"/>
    <property type="molecule type" value="Genomic_DNA"/>
</dbReference>
<comment type="caution">
    <text evidence="1">The sequence shown here is derived from an EMBL/GenBank/DDBJ whole genome shotgun (WGS) entry which is preliminary data.</text>
</comment>
<organism evidence="1 2">
    <name type="scientific">Digitaria exilis</name>
    <dbReference type="NCBI Taxonomy" id="1010633"/>
    <lineage>
        <taxon>Eukaryota</taxon>
        <taxon>Viridiplantae</taxon>
        <taxon>Streptophyta</taxon>
        <taxon>Embryophyta</taxon>
        <taxon>Tracheophyta</taxon>
        <taxon>Spermatophyta</taxon>
        <taxon>Magnoliopsida</taxon>
        <taxon>Liliopsida</taxon>
        <taxon>Poales</taxon>
        <taxon>Poaceae</taxon>
        <taxon>PACMAD clade</taxon>
        <taxon>Panicoideae</taxon>
        <taxon>Panicodae</taxon>
        <taxon>Paniceae</taxon>
        <taxon>Anthephorinae</taxon>
        <taxon>Digitaria</taxon>
    </lineage>
</organism>
<protein>
    <submittedName>
        <fullName evidence="1">Uncharacterized protein</fullName>
    </submittedName>
</protein>
<name>A0A835AV84_9POAL</name>
<reference evidence="1" key="1">
    <citation type="submission" date="2020-07" db="EMBL/GenBank/DDBJ databases">
        <title>Genome sequence and genetic diversity analysis of an under-domesticated orphan crop, white fonio (Digitaria exilis).</title>
        <authorList>
            <person name="Bennetzen J.L."/>
            <person name="Chen S."/>
            <person name="Ma X."/>
            <person name="Wang X."/>
            <person name="Yssel A.E.J."/>
            <person name="Chaluvadi S.R."/>
            <person name="Johnson M."/>
            <person name="Gangashetty P."/>
            <person name="Hamidou F."/>
            <person name="Sanogo M.D."/>
            <person name="Zwaenepoel A."/>
            <person name="Wallace J."/>
            <person name="Van De Peer Y."/>
            <person name="Van Deynze A."/>
        </authorList>
    </citation>
    <scope>NUCLEOTIDE SEQUENCE</scope>
    <source>
        <tissue evidence="1">Leaves</tissue>
    </source>
</reference>
<dbReference type="AlphaFoldDB" id="A0A835AV84"/>